<evidence type="ECO:0000256" key="1">
    <source>
        <dbReference type="SAM" id="Coils"/>
    </source>
</evidence>
<comment type="caution">
    <text evidence="2">The sequence shown here is derived from an EMBL/GenBank/DDBJ whole genome shotgun (WGS) entry which is preliminary data.</text>
</comment>
<keyword evidence="1" id="KW-0175">Coiled coil</keyword>
<name>A0A9Q4B0W2_SALAG</name>
<feature type="coiled-coil region" evidence="1">
    <location>
        <begin position="207"/>
        <end position="234"/>
    </location>
</feature>
<feature type="coiled-coil region" evidence="1">
    <location>
        <begin position="1"/>
        <end position="52"/>
    </location>
</feature>
<proteinExistence type="predicted"/>
<dbReference type="RefSeq" id="WP_257820949.1">
    <property type="nucleotide sequence ID" value="NZ_JABXYM010000001.1"/>
</dbReference>
<evidence type="ECO:0000313" key="2">
    <source>
        <dbReference type="EMBL" id="MCR6096313.1"/>
    </source>
</evidence>
<organism evidence="2 3">
    <name type="scientific">Salipaludibacillus agaradhaerens</name>
    <name type="common">Bacillus agaradhaerens</name>
    <dbReference type="NCBI Taxonomy" id="76935"/>
    <lineage>
        <taxon>Bacteria</taxon>
        <taxon>Bacillati</taxon>
        <taxon>Bacillota</taxon>
        <taxon>Bacilli</taxon>
        <taxon>Bacillales</taxon>
        <taxon>Bacillaceae</taxon>
    </lineage>
</organism>
<accession>A0A9Q4B0W2</accession>
<dbReference type="AlphaFoldDB" id="A0A9Q4B0W2"/>
<dbReference type="EMBL" id="JABXYM010000001">
    <property type="protein sequence ID" value="MCR6096313.1"/>
    <property type="molecule type" value="Genomic_DNA"/>
</dbReference>
<evidence type="ECO:0000313" key="3">
    <source>
        <dbReference type="Proteomes" id="UP001057753"/>
    </source>
</evidence>
<dbReference type="Proteomes" id="UP001057753">
    <property type="component" value="Unassembled WGS sequence"/>
</dbReference>
<keyword evidence="3" id="KW-1185">Reference proteome</keyword>
<protein>
    <submittedName>
        <fullName evidence="2">Uncharacterized protein</fullName>
    </submittedName>
</protein>
<reference evidence="2" key="1">
    <citation type="submission" date="2020-06" db="EMBL/GenBank/DDBJ databases">
        <title>Insight into the genomes of haloalkaliphilic bacilli from Kenyan soda lakes.</title>
        <authorList>
            <person name="Mwirichia R."/>
            <person name="Villamizar G.C."/>
            <person name="Poehlein A."/>
            <person name="Mugweru J."/>
            <person name="Kipnyargis A."/>
            <person name="Kiplimo D."/>
            <person name="Orwa P."/>
            <person name="Daniel R."/>
        </authorList>
    </citation>
    <scope>NUCLEOTIDE SEQUENCE</scope>
    <source>
        <strain evidence="2">B1096_S55</strain>
    </source>
</reference>
<feature type="coiled-coil region" evidence="1">
    <location>
        <begin position="83"/>
        <end position="117"/>
    </location>
</feature>
<gene>
    <name evidence="2" type="ORF">HXA33_07095</name>
</gene>
<sequence>MKSLNEEIMEVKEKLRRKEKWSHHLERLNDQIHIKEQKVAELSQRLTEEKEDVEKLHHFSIENIFSTLIGNKQEKLHKREQEVITAKLNYQDANQKLQELKKEHSDYSNRLKGVINAGKDYENLLDRKENLIHDEGSIWSEELFKITEKEADLSSMLVEYEEALAAGDKALKTLKEAAVSFDKAKNWSTVDMIGGGFITTAIKHNHVDGAKEKIHDAEVQLRHFKEELLDIQNQLNIELTIGDMLTFADYFFDGLIVDWLVHDKISQAADQIEKTISFVAATLTNLREDNKRHAQKLQELSIKRIEIIEHA</sequence>